<comment type="subcellular location">
    <subcellularLocation>
        <location evidence="2">Cell membrane</location>
        <topology evidence="2">Multi-pass membrane protein</topology>
    </subcellularLocation>
</comment>
<evidence type="ECO:0000256" key="1">
    <source>
        <dbReference type="ARBA" id="ARBA00000085"/>
    </source>
</evidence>
<gene>
    <name evidence="11" type="ORF">NYR54_09510</name>
</gene>
<dbReference type="PANTHER" id="PTHR43065">
    <property type="entry name" value="SENSOR HISTIDINE KINASE"/>
    <property type="match status" value="1"/>
</dbReference>
<feature type="domain" description="Histidine kinase" evidence="10">
    <location>
        <begin position="361"/>
        <end position="577"/>
    </location>
</feature>
<dbReference type="InterPro" id="IPR003594">
    <property type="entry name" value="HATPase_dom"/>
</dbReference>
<proteinExistence type="predicted"/>
<dbReference type="CDD" id="cd12915">
    <property type="entry name" value="PDC2_DGC_like"/>
    <property type="match status" value="1"/>
</dbReference>
<dbReference type="Gene3D" id="3.30.565.10">
    <property type="entry name" value="Histidine kinase-like ATPase, C-terminal domain"/>
    <property type="match status" value="1"/>
</dbReference>
<dbReference type="InterPro" id="IPR004358">
    <property type="entry name" value="Sig_transdc_His_kin-like_C"/>
</dbReference>
<dbReference type="CDD" id="cd12914">
    <property type="entry name" value="PDC1_DGC_like"/>
    <property type="match status" value="1"/>
</dbReference>
<dbReference type="Pfam" id="PF02518">
    <property type="entry name" value="HATPase_c"/>
    <property type="match status" value="1"/>
</dbReference>
<keyword evidence="8 9" id="KW-0472">Membrane</keyword>
<evidence type="ECO:0000256" key="8">
    <source>
        <dbReference type="ARBA" id="ARBA00023136"/>
    </source>
</evidence>
<dbReference type="GO" id="GO:0005524">
    <property type="term" value="F:ATP binding"/>
    <property type="evidence" value="ECO:0007669"/>
    <property type="project" value="UniProtKB-KW"/>
</dbReference>
<evidence type="ECO:0000256" key="4">
    <source>
        <dbReference type="ARBA" id="ARBA00022475"/>
    </source>
</evidence>
<accession>A0A9X2X996</accession>
<keyword evidence="6 9" id="KW-0812">Transmembrane</keyword>
<evidence type="ECO:0000313" key="11">
    <source>
        <dbReference type="EMBL" id="MCT8990526.1"/>
    </source>
</evidence>
<dbReference type="SMART" id="SM00387">
    <property type="entry name" value="HATPase_c"/>
    <property type="match status" value="1"/>
</dbReference>
<keyword evidence="7 9" id="KW-1133">Transmembrane helix</keyword>
<feature type="transmembrane region" description="Helical" evidence="9">
    <location>
        <begin position="34"/>
        <end position="52"/>
    </location>
</feature>
<dbReference type="AlphaFoldDB" id="A0A9X2X996"/>
<evidence type="ECO:0000313" key="12">
    <source>
        <dbReference type="Proteomes" id="UP001149009"/>
    </source>
</evidence>
<evidence type="ECO:0000256" key="9">
    <source>
        <dbReference type="SAM" id="Phobius"/>
    </source>
</evidence>
<dbReference type="CDD" id="cd00082">
    <property type="entry name" value="HisKA"/>
    <property type="match status" value="1"/>
</dbReference>
<keyword evidence="5" id="KW-0597">Phosphoprotein</keyword>
<reference evidence="11" key="1">
    <citation type="submission" date="2022-08" db="EMBL/GenBank/DDBJ databases">
        <title>Chelativorans sichuanense sp. nov., a paraffin oil-degrading bacterium isolated from a mixture of oil-based drill cuttings and paddy soil.</title>
        <authorList>
            <person name="Yu J."/>
            <person name="Liu H."/>
            <person name="Chen Q."/>
        </authorList>
    </citation>
    <scope>NUCLEOTIDE SEQUENCE</scope>
    <source>
        <strain evidence="11">SCAU 2101</strain>
    </source>
</reference>
<dbReference type="EMBL" id="JAODNV010000009">
    <property type="protein sequence ID" value="MCT8990526.1"/>
    <property type="molecule type" value="Genomic_DNA"/>
</dbReference>
<keyword evidence="12" id="KW-1185">Reference proteome</keyword>
<dbReference type="GO" id="GO:0005886">
    <property type="term" value="C:plasma membrane"/>
    <property type="evidence" value="ECO:0007669"/>
    <property type="project" value="UniProtKB-SubCell"/>
</dbReference>
<dbReference type="GO" id="GO:0000155">
    <property type="term" value="F:phosphorelay sensor kinase activity"/>
    <property type="evidence" value="ECO:0007669"/>
    <property type="project" value="InterPro"/>
</dbReference>
<name>A0A9X2X996_9HYPH</name>
<dbReference type="EC" id="2.7.13.3" evidence="3"/>
<evidence type="ECO:0000256" key="3">
    <source>
        <dbReference type="ARBA" id="ARBA00012438"/>
    </source>
</evidence>
<dbReference type="PRINTS" id="PR00344">
    <property type="entry name" value="BCTRLSENSOR"/>
</dbReference>
<dbReference type="SUPFAM" id="SSF47384">
    <property type="entry name" value="Homodimeric domain of signal transducing histidine kinase"/>
    <property type="match status" value="1"/>
</dbReference>
<comment type="caution">
    <text evidence="11">The sequence shown here is derived from an EMBL/GenBank/DDBJ whole genome shotgun (WGS) entry which is preliminary data.</text>
</comment>
<sequence length="590" mass="63990">MSWAEKPRIALRRVNGTVSAGRAQIPVSVPPRRVLLLSLAAICIVIATLVTFTEWTDRQRRLAGAFNQASALARVLEEQMANLFHGADQALLGIAEGLRGRPAIGVHDPDFEDSLRRRVENLPAVRALFVIGADGFITQDSDRGTPRRNLADRRYFMVHRDGLAQGLFIDDPLVSRSTGEWFVALSRRLEGPDGKFAGVVAAAVDISYFENFYAELGLGTNDVITLATKETILVARQPASEDRIGERLVQGEGRSILERMLEAGPVGVFEAESAIDGVRRLFAYRVLPEHPLVVLVGLSRDGVLAPWRQSALVAGLATASAIGISAFLWCLAVHYARRDAEAQAALAQTAKLEAIGRTTSGVAHDFNNLLTAMGGALRLLGKRLQDDEHAAKIVEQGLISLEQGRNLIAQLLNITRQDVKMVEVDINTALSSMVTLLNSVATPKARVEIDLAPDLHHCRVDPSRLGAAILNLVMNASDAMPRDRGTTGLIVISSSNDPGGSPDASFVRVTVRDNGMGMSPEVRRRALEPFFTTKGKRGTGLGLSQVHTFVKDMGGSMEIESEEGRGTAVHMRFPRAERSEETSALPQENQ</sequence>
<dbReference type="InterPro" id="IPR036890">
    <property type="entry name" value="HATPase_C_sf"/>
</dbReference>
<dbReference type="InterPro" id="IPR005467">
    <property type="entry name" value="His_kinase_dom"/>
</dbReference>
<dbReference type="SMART" id="SM00388">
    <property type="entry name" value="HisKA"/>
    <property type="match status" value="1"/>
</dbReference>
<dbReference type="PROSITE" id="PS50109">
    <property type="entry name" value="HIS_KIN"/>
    <property type="match status" value="1"/>
</dbReference>
<dbReference type="Gene3D" id="1.10.287.130">
    <property type="match status" value="1"/>
</dbReference>
<dbReference type="InterPro" id="IPR036097">
    <property type="entry name" value="HisK_dim/P_sf"/>
</dbReference>
<dbReference type="PANTHER" id="PTHR43065:SF42">
    <property type="entry name" value="TWO-COMPONENT SENSOR PPRA"/>
    <property type="match status" value="1"/>
</dbReference>
<evidence type="ECO:0000259" key="10">
    <source>
        <dbReference type="PROSITE" id="PS50109"/>
    </source>
</evidence>
<organism evidence="11 12">
    <name type="scientific">Chelativorans petroleitrophicus</name>
    <dbReference type="NCBI Taxonomy" id="2975484"/>
    <lineage>
        <taxon>Bacteria</taxon>
        <taxon>Pseudomonadati</taxon>
        <taxon>Pseudomonadota</taxon>
        <taxon>Alphaproteobacteria</taxon>
        <taxon>Hyphomicrobiales</taxon>
        <taxon>Phyllobacteriaceae</taxon>
        <taxon>Chelativorans</taxon>
    </lineage>
</organism>
<comment type="catalytic activity">
    <reaction evidence="1">
        <text>ATP + protein L-histidine = ADP + protein N-phospho-L-histidine.</text>
        <dbReference type="EC" id="2.7.13.3"/>
    </reaction>
</comment>
<keyword evidence="4" id="KW-1003">Cell membrane</keyword>
<dbReference type="Pfam" id="PF00512">
    <property type="entry name" value="HisKA"/>
    <property type="match status" value="1"/>
</dbReference>
<dbReference type="Pfam" id="PF02743">
    <property type="entry name" value="dCache_1"/>
    <property type="match status" value="1"/>
</dbReference>
<evidence type="ECO:0000256" key="2">
    <source>
        <dbReference type="ARBA" id="ARBA00004651"/>
    </source>
</evidence>
<dbReference type="SUPFAM" id="SSF55874">
    <property type="entry name" value="ATPase domain of HSP90 chaperone/DNA topoisomerase II/histidine kinase"/>
    <property type="match status" value="1"/>
</dbReference>
<evidence type="ECO:0000256" key="6">
    <source>
        <dbReference type="ARBA" id="ARBA00022692"/>
    </source>
</evidence>
<evidence type="ECO:0000256" key="5">
    <source>
        <dbReference type="ARBA" id="ARBA00022553"/>
    </source>
</evidence>
<dbReference type="InterPro" id="IPR003661">
    <property type="entry name" value="HisK_dim/P_dom"/>
</dbReference>
<dbReference type="Gene3D" id="3.30.450.20">
    <property type="entry name" value="PAS domain"/>
    <property type="match status" value="2"/>
</dbReference>
<keyword evidence="11" id="KW-0547">Nucleotide-binding</keyword>
<protein>
    <recommendedName>
        <fullName evidence="3">histidine kinase</fullName>
        <ecNumber evidence="3">2.7.13.3</ecNumber>
    </recommendedName>
</protein>
<evidence type="ECO:0000256" key="7">
    <source>
        <dbReference type="ARBA" id="ARBA00022989"/>
    </source>
</evidence>
<dbReference type="InterPro" id="IPR033479">
    <property type="entry name" value="dCache_1"/>
</dbReference>
<dbReference type="RefSeq" id="WP_261515399.1">
    <property type="nucleotide sequence ID" value="NZ_JAODNV010000009.1"/>
</dbReference>
<keyword evidence="11" id="KW-0067">ATP-binding</keyword>
<dbReference type="Proteomes" id="UP001149009">
    <property type="component" value="Unassembled WGS sequence"/>
</dbReference>